<comment type="caution">
    <text evidence="12">The sequence shown here is derived from an EMBL/GenBank/DDBJ whole genome shotgun (WGS) entry which is preliminary data.</text>
</comment>
<keyword evidence="2" id="KW-1017">Isopeptide bond</keyword>
<evidence type="ECO:0000313" key="13">
    <source>
        <dbReference type="Proteomes" id="UP000829720"/>
    </source>
</evidence>
<comment type="similarity">
    <text evidence="9">Belongs to the universal ribosomal protein uL1 family. Highly divergent.</text>
</comment>
<accession>A0A8T3DEW0</accession>
<gene>
    <name evidence="12" type="ORF">AGOR_G00090700</name>
</gene>
<dbReference type="GO" id="GO:0003723">
    <property type="term" value="F:RNA binding"/>
    <property type="evidence" value="ECO:0007669"/>
    <property type="project" value="InterPro"/>
</dbReference>
<dbReference type="InterPro" id="IPR016095">
    <property type="entry name" value="Ribosomal_uL1_3-a/b-sand"/>
</dbReference>
<evidence type="ECO:0000256" key="1">
    <source>
        <dbReference type="ARBA" id="ARBA00004604"/>
    </source>
</evidence>
<evidence type="ECO:0000256" key="3">
    <source>
        <dbReference type="ARBA" id="ARBA00022553"/>
    </source>
</evidence>
<keyword evidence="3" id="KW-0597">Phosphoprotein</keyword>
<dbReference type="InterPro" id="IPR028364">
    <property type="entry name" value="Ribosomal_uL1/biogenesis"/>
</dbReference>
<evidence type="ECO:0000256" key="8">
    <source>
        <dbReference type="ARBA" id="ARBA00054167"/>
    </source>
</evidence>
<keyword evidence="7" id="KW-0539">Nucleus</keyword>
<evidence type="ECO:0000256" key="11">
    <source>
        <dbReference type="SAM" id="MobiDB-lite"/>
    </source>
</evidence>
<dbReference type="Gene3D" id="3.40.50.790">
    <property type="match status" value="1"/>
</dbReference>
<dbReference type="InterPro" id="IPR023674">
    <property type="entry name" value="Ribosomal_uL1-like"/>
</dbReference>
<dbReference type="Pfam" id="PF00687">
    <property type="entry name" value="Ribosomal_L1"/>
    <property type="match status" value="1"/>
</dbReference>
<feature type="region of interest" description="Disordered" evidence="11">
    <location>
        <begin position="289"/>
        <end position="408"/>
    </location>
</feature>
<evidence type="ECO:0000256" key="6">
    <source>
        <dbReference type="ARBA" id="ARBA00023054"/>
    </source>
</evidence>
<dbReference type="InterPro" id="IPR050257">
    <property type="entry name" value="eL8/uL1-like"/>
</dbReference>
<evidence type="ECO:0000313" key="12">
    <source>
        <dbReference type="EMBL" id="KAI1896039.1"/>
    </source>
</evidence>
<organism evidence="12 13">
    <name type="scientific">Albula goreensis</name>
    <dbReference type="NCBI Taxonomy" id="1534307"/>
    <lineage>
        <taxon>Eukaryota</taxon>
        <taxon>Metazoa</taxon>
        <taxon>Chordata</taxon>
        <taxon>Craniata</taxon>
        <taxon>Vertebrata</taxon>
        <taxon>Euteleostomi</taxon>
        <taxon>Actinopterygii</taxon>
        <taxon>Neopterygii</taxon>
        <taxon>Teleostei</taxon>
        <taxon>Albuliformes</taxon>
        <taxon>Albulidae</taxon>
        <taxon>Albula</taxon>
    </lineage>
</organism>
<name>A0A8T3DEW0_9TELE</name>
<evidence type="ECO:0000256" key="9">
    <source>
        <dbReference type="ARBA" id="ARBA00061550"/>
    </source>
</evidence>
<dbReference type="Proteomes" id="UP000829720">
    <property type="component" value="Unassembled WGS sequence"/>
</dbReference>
<dbReference type="PANTHER" id="PTHR23105">
    <property type="entry name" value="RIBOSOMAL PROTEIN L7AE FAMILY MEMBER"/>
    <property type="match status" value="1"/>
</dbReference>
<evidence type="ECO:0000256" key="2">
    <source>
        <dbReference type="ARBA" id="ARBA00022499"/>
    </source>
</evidence>
<feature type="compositionally biased region" description="Basic residues" evidence="11">
    <location>
        <begin position="289"/>
        <end position="306"/>
    </location>
</feature>
<dbReference type="OrthoDB" id="10251727at2759"/>
<comment type="function">
    <text evidence="8">Regulates cellular senescence through inhibition of PTEN translation. Acts as a pro-apoptotic regulator in response to DNA damage.</text>
</comment>
<dbReference type="SUPFAM" id="SSF56808">
    <property type="entry name" value="Ribosomal protein L1"/>
    <property type="match status" value="1"/>
</dbReference>
<evidence type="ECO:0000256" key="7">
    <source>
        <dbReference type="ARBA" id="ARBA00023242"/>
    </source>
</evidence>
<keyword evidence="6" id="KW-0175">Coiled coil</keyword>
<sequence length="408" mass="46851">MSQVNKARSVVRLLRSDATHVDDMASEKTDESMLDRVQVKKAVQALQAYLKSASTKSKSLLLDESQHISLLFTLWRIPKQEITIRIPLPHGIRSDTAEVCLFTKDEPNMTPDQTERFYKKLLSERGDKRVTEVIPLKALKTEYKPFEAKRRLLGNFELFLADARIYRLLPSLIGKHFYQAKKNPLSVNLQNKYLANELERVIQGSVIHVSRKGSCSMAHVANSEMAADEVVENIMAAVDIIASKLPLKGQSIKVIHLKSQSSIALPIYTSDLSHLAMVEEAAFKAFPRRKKVDKKKVKRGRSRSRRAALWPQKSSPKQRKRRRMRRKSRSWFPWSRPAKSPSWRPHPRKDSEKQQRPQGRRGERTARPQRTARDSGQEGAEWRFGRRRTHAEDPQKGQGDPRNISQVG</sequence>
<evidence type="ECO:0000256" key="5">
    <source>
        <dbReference type="ARBA" id="ARBA00022990"/>
    </source>
</evidence>
<dbReference type="EMBL" id="JAERUA010000008">
    <property type="protein sequence ID" value="KAI1896039.1"/>
    <property type="molecule type" value="Genomic_DNA"/>
</dbReference>
<dbReference type="CDD" id="cd00403">
    <property type="entry name" value="Ribosomal_L1"/>
    <property type="match status" value="1"/>
</dbReference>
<dbReference type="GO" id="GO:0005730">
    <property type="term" value="C:nucleolus"/>
    <property type="evidence" value="ECO:0007669"/>
    <property type="project" value="UniProtKB-SubCell"/>
</dbReference>
<dbReference type="AlphaFoldDB" id="A0A8T3DEW0"/>
<protein>
    <recommendedName>
        <fullName evidence="10">Ribosomal L1 domain-containing protein 1</fullName>
    </recommendedName>
</protein>
<feature type="compositionally biased region" description="Basic residues" evidence="11">
    <location>
        <begin position="316"/>
        <end position="329"/>
    </location>
</feature>
<evidence type="ECO:0000256" key="4">
    <source>
        <dbReference type="ARBA" id="ARBA00022843"/>
    </source>
</evidence>
<dbReference type="Gene3D" id="3.30.190.20">
    <property type="match status" value="1"/>
</dbReference>
<evidence type="ECO:0000256" key="10">
    <source>
        <dbReference type="ARBA" id="ARBA00070787"/>
    </source>
</evidence>
<reference evidence="12" key="1">
    <citation type="submission" date="2021-01" db="EMBL/GenBank/DDBJ databases">
        <authorList>
            <person name="Zahm M."/>
            <person name="Roques C."/>
            <person name="Cabau C."/>
            <person name="Klopp C."/>
            <person name="Donnadieu C."/>
            <person name="Jouanno E."/>
            <person name="Lampietro C."/>
            <person name="Louis A."/>
            <person name="Herpin A."/>
            <person name="Echchiki A."/>
            <person name="Berthelot C."/>
            <person name="Parey E."/>
            <person name="Roest-Crollius H."/>
            <person name="Braasch I."/>
            <person name="Postlethwait J."/>
            <person name="Bobe J."/>
            <person name="Montfort J."/>
            <person name="Bouchez O."/>
            <person name="Begum T."/>
            <person name="Mejri S."/>
            <person name="Adams A."/>
            <person name="Chen W.-J."/>
            <person name="Guiguen Y."/>
        </authorList>
    </citation>
    <scope>NUCLEOTIDE SEQUENCE</scope>
    <source>
        <tissue evidence="12">Blood</tissue>
    </source>
</reference>
<feature type="compositionally biased region" description="Basic and acidic residues" evidence="11">
    <location>
        <begin position="348"/>
        <end position="395"/>
    </location>
</feature>
<comment type="subcellular location">
    <subcellularLocation>
        <location evidence="1">Nucleus</location>
        <location evidence="1">Nucleolus</location>
    </subcellularLocation>
</comment>
<keyword evidence="13" id="KW-1185">Reference proteome</keyword>
<keyword evidence="4" id="KW-0832">Ubl conjugation</keyword>
<proteinExistence type="inferred from homology"/>
<keyword evidence="5" id="KW-0007">Acetylation</keyword>
<dbReference type="FunFam" id="3.40.50.790:FF:000004">
    <property type="entry name" value="Ribosomal L1 domain-containing 1-like 1"/>
    <property type="match status" value="1"/>
</dbReference>